<dbReference type="InterPro" id="IPR002549">
    <property type="entry name" value="AI-2E-like"/>
</dbReference>
<evidence type="ECO:0000256" key="2">
    <source>
        <dbReference type="ARBA" id="ARBA00009773"/>
    </source>
</evidence>
<organism evidence="9 10">
    <name type="scientific">Peptostreptococcus anaerobius</name>
    <dbReference type="NCBI Taxonomy" id="1261"/>
    <lineage>
        <taxon>Bacteria</taxon>
        <taxon>Bacillati</taxon>
        <taxon>Bacillota</taxon>
        <taxon>Clostridia</taxon>
        <taxon>Peptostreptococcales</taxon>
        <taxon>Peptostreptococcaceae</taxon>
        <taxon>Peptostreptococcus</taxon>
    </lineage>
</organism>
<feature type="transmembrane region" description="Helical" evidence="8">
    <location>
        <begin position="231"/>
        <end position="252"/>
    </location>
</feature>
<keyword evidence="7 8" id="KW-0472">Membrane</keyword>
<sequence>MDKNRISTIKTIFLIAFLALVILNFTNILNNLGLLLEVLSPIMMGCVIAFVLNTIVTPIEDKLLSRIDNRFMNKIKRMLSIVLALLISFSLIFLIMKLIVPEVKNSLATFVVQLPDIYEIVKKEIIKIIPSAQENLSSTNLNVQEIANKAFETVSAWAGGIFSLVNSVFGVLASVVMASILAIYIVSSKETLTRQFDKLFKKFVPERIIKPMYYFFDVSNSTFKAFFTGQFIEAIILGVLCTLGMAALRLPYASMVGSFVGLTALVPMVGAYLGCLFGFLMLLPVSPFKAMVFIIFLLVLQQIEGNVIYPRVVGSSVGLPGMWVLVSVIVGGGLFNMVGIFFGVPVTAVIYKILKDQVNSGSTKIADRVENFIEDMTKDPNEDDDCDCSTICQNLDPKLEVLTNQENKYDVNIEIENPSINKDQ</sequence>
<dbReference type="RefSeq" id="WP_021934862.1">
    <property type="nucleotide sequence ID" value="NZ_JADMXM010000012.1"/>
</dbReference>
<protein>
    <recommendedName>
        <fullName evidence="11">AI-2E family transporter</fullName>
    </recommendedName>
</protein>
<feature type="transmembrane region" description="Helical" evidence="8">
    <location>
        <begin position="78"/>
        <end position="100"/>
    </location>
</feature>
<evidence type="ECO:0008006" key="11">
    <source>
        <dbReference type="Google" id="ProtNLM"/>
    </source>
</evidence>
<evidence type="ECO:0000256" key="5">
    <source>
        <dbReference type="ARBA" id="ARBA00022692"/>
    </source>
</evidence>
<feature type="transmembrane region" description="Helical" evidence="8">
    <location>
        <begin position="321"/>
        <end position="354"/>
    </location>
</feature>
<dbReference type="eggNOG" id="COG0628">
    <property type="taxonomic scope" value="Bacteria"/>
</dbReference>
<evidence type="ECO:0000256" key="3">
    <source>
        <dbReference type="ARBA" id="ARBA00022448"/>
    </source>
</evidence>
<evidence type="ECO:0000256" key="4">
    <source>
        <dbReference type="ARBA" id="ARBA00022475"/>
    </source>
</evidence>
<keyword evidence="4" id="KW-1003">Cell membrane</keyword>
<name>A0A135YSR9_9FIRM</name>
<dbReference type="AlphaFoldDB" id="A0A135YSR9"/>
<comment type="subcellular location">
    <subcellularLocation>
        <location evidence="1">Cell membrane</location>
        <topology evidence="1">Multi-pass membrane protein</topology>
    </subcellularLocation>
</comment>
<dbReference type="Proteomes" id="UP000070326">
    <property type="component" value="Unassembled WGS sequence"/>
</dbReference>
<feature type="transmembrane region" description="Helical" evidence="8">
    <location>
        <begin position="258"/>
        <end position="283"/>
    </location>
</feature>
<gene>
    <name evidence="9" type="ORF">HMPREF3195_01056</name>
</gene>
<keyword evidence="5 8" id="KW-0812">Transmembrane</keyword>
<feature type="transmembrane region" description="Helical" evidence="8">
    <location>
        <begin position="12"/>
        <end position="32"/>
    </location>
</feature>
<feature type="transmembrane region" description="Helical" evidence="8">
    <location>
        <begin position="38"/>
        <end position="57"/>
    </location>
</feature>
<comment type="similarity">
    <text evidence="2">Belongs to the autoinducer-2 exporter (AI-2E) (TC 2.A.86) family.</text>
</comment>
<comment type="caution">
    <text evidence="9">The sequence shown here is derived from an EMBL/GenBank/DDBJ whole genome shotgun (WGS) entry which is preliminary data.</text>
</comment>
<dbReference type="GO" id="GO:0055085">
    <property type="term" value="P:transmembrane transport"/>
    <property type="evidence" value="ECO:0007669"/>
    <property type="project" value="TreeGrafter"/>
</dbReference>
<evidence type="ECO:0000256" key="1">
    <source>
        <dbReference type="ARBA" id="ARBA00004651"/>
    </source>
</evidence>
<reference evidence="9 10" key="1">
    <citation type="submission" date="2016-02" db="EMBL/GenBank/DDBJ databases">
        <authorList>
            <person name="Wen L."/>
            <person name="He K."/>
            <person name="Yang H."/>
        </authorList>
    </citation>
    <scope>NUCLEOTIDE SEQUENCE [LARGE SCALE GENOMIC DNA]</scope>
    <source>
        <strain evidence="9 10">MJR8628A</strain>
    </source>
</reference>
<dbReference type="PANTHER" id="PTHR21716">
    <property type="entry name" value="TRANSMEMBRANE PROTEIN"/>
    <property type="match status" value="1"/>
</dbReference>
<proteinExistence type="inferred from homology"/>
<feature type="transmembrane region" description="Helical" evidence="8">
    <location>
        <begin position="161"/>
        <end position="186"/>
    </location>
</feature>
<feature type="transmembrane region" description="Helical" evidence="8">
    <location>
        <begin position="290"/>
        <end position="309"/>
    </location>
</feature>
<dbReference type="EMBL" id="LSQZ01000049">
    <property type="protein sequence ID" value="KXI12452.1"/>
    <property type="molecule type" value="Genomic_DNA"/>
</dbReference>
<evidence type="ECO:0000313" key="10">
    <source>
        <dbReference type="Proteomes" id="UP000070326"/>
    </source>
</evidence>
<accession>A0A135YSR9</accession>
<keyword evidence="6 8" id="KW-1133">Transmembrane helix</keyword>
<evidence type="ECO:0000256" key="7">
    <source>
        <dbReference type="ARBA" id="ARBA00023136"/>
    </source>
</evidence>
<evidence type="ECO:0000313" key="9">
    <source>
        <dbReference type="EMBL" id="KXI12452.1"/>
    </source>
</evidence>
<dbReference type="PATRIC" id="fig|1261.3.peg.136"/>
<evidence type="ECO:0000256" key="8">
    <source>
        <dbReference type="SAM" id="Phobius"/>
    </source>
</evidence>
<dbReference type="Pfam" id="PF01594">
    <property type="entry name" value="AI-2E_transport"/>
    <property type="match status" value="1"/>
</dbReference>
<keyword evidence="3" id="KW-0813">Transport</keyword>
<dbReference type="GO" id="GO:0005886">
    <property type="term" value="C:plasma membrane"/>
    <property type="evidence" value="ECO:0007669"/>
    <property type="project" value="UniProtKB-SubCell"/>
</dbReference>
<dbReference type="PANTHER" id="PTHR21716:SF53">
    <property type="entry name" value="PERMEASE PERM-RELATED"/>
    <property type="match status" value="1"/>
</dbReference>
<evidence type="ECO:0000256" key="6">
    <source>
        <dbReference type="ARBA" id="ARBA00022989"/>
    </source>
</evidence>